<comment type="caution">
    <text evidence="7">The sequence shown here is derived from an EMBL/GenBank/DDBJ whole genome shotgun (WGS) entry which is preliminary data.</text>
</comment>
<name>A0ABS2KYQ6_9NOCA</name>
<evidence type="ECO:0000256" key="5">
    <source>
        <dbReference type="RuleBase" id="RU004504"/>
    </source>
</evidence>
<dbReference type="InterPro" id="IPR015424">
    <property type="entry name" value="PyrdxlP-dep_Trfase"/>
</dbReference>
<evidence type="ECO:0000256" key="2">
    <source>
        <dbReference type="ARBA" id="ARBA00010447"/>
    </source>
</evidence>
<organism evidence="7 8">
    <name type="scientific">Rhodococcoides corynebacterioides</name>
    <dbReference type="NCBI Taxonomy" id="53972"/>
    <lineage>
        <taxon>Bacteria</taxon>
        <taxon>Bacillati</taxon>
        <taxon>Actinomycetota</taxon>
        <taxon>Actinomycetes</taxon>
        <taxon>Mycobacteriales</taxon>
        <taxon>Nocardiaceae</taxon>
        <taxon>Rhodococcoides</taxon>
    </lineage>
</organism>
<gene>
    <name evidence="7" type="ORF">JOE42_003803</name>
</gene>
<evidence type="ECO:0000259" key="6">
    <source>
        <dbReference type="Pfam" id="PF00266"/>
    </source>
</evidence>
<comment type="similarity">
    <text evidence="2">Belongs to the class-V pyridoxal-phosphate-dependent aminotransferase family. Csd subfamily.</text>
</comment>
<dbReference type="GO" id="GO:0016829">
    <property type="term" value="F:lyase activity"/>
    <property type="evidence" value="ECO:0007669"/>
    <property type="project" value="UniProtKB-KW"/>
</dbReference>
<dbReference type="InterPro" id="IPR015422">
    <property type="entry name" value="PyrdxlP-dep_Trfase_small"/>
</dbReference>
<feature type="domain" description="Aminotransferase class V" evidence="6">
    <location>
        <begin position="32"/>
        <end position="393"/>
    </location>
</feature>
<accession>A0ABS2KYQ6</accession>
<proteinExistence type="inferred from homology"/>
<evidence type="ECO:0000256" key="1">
    <source>
        <dbReference type="ARBA" id="ARBA00001933"/>
    </source>
</evidence>
<reference evidence="7 8" key="1">
    <citation type="submission" date="2021-01" db="EMBL/GenBank/DDBJ databases">
        <title>Genomics of switchgrass bacterial isolates.</title>
        <authorList>
            <person name="Shade A."/>
        </authorList>
    </citation>
    <scope>NUCLEOTIDE SEQUENCE [LARGE SCALE GENOMIC DNA]</scope>
    <source>
        <strain evidence="7 8">PvP111</strain>
    </source>
</reference>
<protein>
    <submittedName>
        <fullName evidence="7">Selenocysteine lyase/cysteine desulfurase</fullName>
    </submittedName>
</protein>
<dbReference type="Pfam" id="PF00266">
    <property type="entry name" value="Aminotran_5"/>
    <property type="match status" value="1"/>
</dbReference>
<evidence type="ECO:0000256" key="4">
    <source>
        <dbReference type="ARBA" id="ARBA00050776"/>
    </source>
</evidence>
<dbReference type="InterPro" id="IPR015421">
    <property type="entry name" value="PyrdxlP-dep_Trfase_major"/>
</dbReference>
<sequence length="417" mass="43585">MTTVLQRPIASVHGRGRQVTCADGRTTRSIDLDYAASAPALDAVVDRVREVLPHCASVHRGAGHKSQFCTREYESARNTVHRFCGADSDDVVVFTRNTTDALNLLARCVPGDTVVLDIEHHANLLPWRNRRVVRSADSVEETLIRLDDELASRPAALLAVTGASNVTGEVLPLDRLADLAHRHGARILVDGAQLVPHRAVDITAAGIDYLAFSGHKLYAPFGAGVLVGRRDWLDVAEPYLAGGGATRRVSVLGASVDIDWAPSPARHEAGTPNLLGAVAIAAACDEIGAIGHGAIAAHDQECTDALLGGLTALAGVSVLRLWSDSTDIVGIVSFTVDGVDAGALATALADDHGIAVRAGKFCAHPLLSRVGAADGAVRASIGLGTTADDVDRFVEAVRVTCLSLRDRVTTGSLASAS</sequence>
<comment type="catalytic activity">
    <reaction evidence="4">
        <text>(sulfur carrier)-H + L-cysteine = (sulfur carrier)-SH + L-alanine</text>
        <dbReference type="Rhea" id="RHEA:43892"/>
        <dbReference type="Rhea" id="RHEA-COMP:14737"/>
        <dbReference type="Rhea" id="RHEA-COMP:14739"/>
        <dbReference type="ChEBI" id="CHEBI:29917"/>
        <dbReference type="ChEBI" id="CHEBI:35235"/>
        <dbReference type="ChEBI" id="CHEBI:57972"/>
        <dbReference type="ChEBI" id="CHEBI:64428"/>
        <dbReference type="EC" id="2.8.1.7"/>
    </reaction>
</comment>
<dbReference type="InterPro" id="IPR020578">
    <property type="entry name" value="Aminotrans_V_PyrdxlP_BS"/>
</dbReference>
<keyword evidence="7" id="KW-0456">Lyase</keyword>
<dbReference type="Gene3D" id="3.90.1150.10">
    <property type="entry name" value="Aspartate Aminotransferase, domain 1"/>
    <property type="match status" value="1"/>
</dbReference>
<dbReference type="Proteomes" id="UP000703038">
    <property type="component" value="Unassembled WGS sequence"/>
</dbReference>
<dbReference type="Gene3D" id="3.40.640.10">
    <property type="entry name" value="Type I PLP-dependent aspartate aminotransferase-like (Major domain)"/>
    <property type="match status" value="1"/>
</dbReference>
<dbReference type="PANTHER" id="PTHR43586:SF8">
    <property type="entry name" value="CYSTEINE DESULFURASE 1, CHLOROPLASTIC"/>
    <property type="match status" value="1"/>
</dbReference>
<evidence type="ECO:0000313" key="7">
    <source>
        <dbReference type="EMBL" id="MBM7417070.1"/>
    </source>
</evidence>
<dbReference type="PANTHER" id="PTHR43586">
    <property type="entry name" value="CYSTEINE DESULFURASE"/>
    <property type="match status" value="1"/>
</dbReference>
<comment type="cofactor">
    <cofactor evidence="1 5">
        <name>pyridoxal 5'-phosphate</name>
        <dbReference type="ChEBI" id="CHEBI:597326"/>
    </cofactor>
</comment>
<dbReference type="PROSITE" id="PS00595">
    <property type="entry name" value="AA_TRANSFER_CLASS_5"/>
    <property type="match status" value="1"/>
</dbReference>
<dbReference type="RefSeq" id="WP_204869736.1">
    <property type="nucleotide sequence ID" value="NZ_JAFBBK010000001.1"/>
</dbReference>
<keyword evidence="8" id="KW-1185">Reference proteome</keyword>
<dbReference type="InterPro" id="IPR000192">
    <property type="entry name" value="Aminotrans_V_dom"/>
</dbReference>
<keyword evidence="3" id="KW-0663">Pyridoxal phosphate</keyword>
<evidence type="ECO:0000313" key="8">
    <source>
        <dbReference type="Proteomes" id="UP000703038"/>
    </source>
</evidence>
<dbReference type="SUPFAM" id="SSF53383">
    <property type="entry name" value="PLP-dependent transferases"/>
    <property type="match status" value="1"/>
</dbReference>
<dbReference type="EMBL" id="JAFBBK010000001">
    <property type="protein sequence ID" value="MBM7417070.1"/>
    <property type="molecule type" value="Genomic_DNA"/>
</dbReference>
<evidence type="ECO:0000256" key="3">
    <source>
        <dbReference type="ARBA" id="ARBA00022898"/>
    </source>
</evidence>